<dbReference type="OrthoDB" id="9789566at2"/>
<reference evidence="4 5" key="1">
    <citation type="submission" date="2017-11" db="EMBL/GenBank/DDBJ databases">
        <title>Taxonomic description and genome sequences of Spirosoma HA7 sp. nov., isolated from pollen microhabitat of Corylus avellana.</title>
        <authorList>
            <person name="Ambika Manirajan B."/>
            <person name="Suarez C."/>
            <person name="Ratering S."/>
            <person name="Geissler-Plaum R."/>
            <person name="Cardinale M."/>
            <person name="Sylvia S."/>
        </authorList>
    </citation>
    <scope>NUCLEOTIDE SEQUENCE [LARGE SCALE GENOMIC DNA]</scope>
    <source>
        <strain evidence="4 5">HA7</strain>
    </source>
</reference>
<name>A0A2K8Z887_9BACT</name>
<dbReference type="Proteomes" id="UP000232883">
    <property type="component" value="Chromosome"/>
</dbReference>
<dbReference type="RefSeq" id="WP_100992615.1">
    <property type="nucleotide sequence ID" value="NZ_CP025096.1"/>
</dbReference>
<evidence type="ECO:0000259" key="3">
    <source>
        <dbReference type="PROSITE" id="PS50977"/>
    </source>
</evidence>
<feature type="domain" description="HTH tetR-type" evidence="3">
    <location>
        <begin position="2"/>
        <end position="62"/>
    </location>
</feature>
<evidence type="ECO:0000313" key="5">
    <source>
        <dbReference type="Proteomes" id="UP000232883"/>
    </source>
</evidence>
<dbReference type="InterPro" id="IPR050109">
    <property type="entry name" value="HTH-type_TetR-like_transc_reg"/>
</dbReference>
<keyword evidence="1 2" id="KW-0238">DNA-binding</keyword>
<dbReference type="InterPro" id="IPR023772">
    <property type="entry name" value="DNA-bd_HTH_TetR-type_CS"/>
</dbReference>
<accession>A0A2K8Z887</accession>
<dbReference type="Gene3D" id="1.10.357.10">
    <property type="entry name" value="Tetracycline Repressor, domain 2"/>
    <property type="match status" value="1"/>
</dbReference>
<organism evidence="4 5">
    <name type="scientific">Spirosoma pollinicola</name>
    <dbReference type="NCBI Taxonomy" id="2057025"/>
    <lineage>
        <taxon>Bacteria</taxon>
        <taxon>Pseudomonadati</taxon>
        <taxon>Bacteroidota</taxon>
        <taxon>Cytophagia</taxon>
        <taxon>Cytophagales</taxon>
        <taxon>Cytophagaceae</taxon>
        <taxon>Spirosoma</taxon>
    </lineage>
</organism>
<dbReference type="EMBL" id="CP025096">
    <property type="protein sequence ID" value="AUD06064.1"/>
    <property type="molecule type" value="Genomic_DNA"/>
</dbReference>
<keyword evidence="5" id="KW-1185">Reference proteome</keyword>
<evidence type="ECO:0000256" key="2">
    <source>
        <dbReference type="PROSITE-ProRule" id="PRU00335"/>
    </source>
</evidence>
<sequence>MTTKQEDILQAALTLFATESYHATSTSRVARAAGVSEGLIFRHFTNKEGLLTAVLEMGEQRFNQLYATLLFETEPAKVIRQYIELPFSVPESDYTFWRLQFTLKWEVNYDSSAKAAPVKQALINAFAQLAYPQPELEALLLMHSMDGISSDFVQHTPTPTAQKAIKEFLLDKYKV</sequence>
<dbReference type="PROSITE" id="PS50977">
    <property type="entry name" value="HTH_TETR_2"/>
    <property type="match status" value="1"/>
</dbReference>
<evidence type="ECO:0000313" key="4">
    <source>
        <dbReference type="EMBL" id="AUD06064.1"/>
    </source>
</evidence>
<proteinExistence type="predicted"/>
<dbReference type="SUPFAM" id="SSF46689">
    <property type="entry name" value="Homeodomain-like"/>
    <property type="match status" value="1"/>
</dbReference>
<protein>
    <recommendedName>
        <fullName evidence="3">HTH tetR-type domain-containing protein</fullName>
    </recommendedName>
</protein>
<feature type="DNA-binding region" description="H-T-H motif" evidence="2">
    <location>
        <begin position="25"/>
        <end position="44"/>
    </location>
</feature>
<gene>
    <name evidence="4" type="ORF">CWM47_32000</name>
</gene>
<dbReference type="PANTHER" id="PTHR30055">
    <property type="entry name" value="HTH-TYPE TRANSCRIPTIONAL REGULATOR RUTR"/>
    <property type="match status" value="1"/>
</dbReference>
<dbReference type="InterPro" id="IPR009057">
    <property type="entry name" value="Homeodomain-like_sf"/>
</dbReference>
<dbReference type="InterPro" id="IPR001647">
    <property type="entry name" value="HTH_TetR"/>
</dbReference>
<dbReference type="PROSITE" id="PS01081">
    <property type="entry name" value="HTH_TETR_1"/>
    <property type="match status" value="1"/>
</dbReference>
<dbReference type="KEGG" id="spir:CWM47_32000"/>
<dbReference type="PRINTS" id="PR00455">
    <property type="entry name" value="HTHTETR"/>
</dbReference>
<dbReference type="GO" id="GO:0003677">
    <property type="term" value="F:DNA binding"/>
    <property type="evidence" value="ECO:0007669"/>
    <property type="project" value="UniProtKB-UniRule"/>
</dbReference>
<evidence type="ECO:0000256" key="1">
    <source>
        <dbReference type="ARBA" id="ARBA00023125"/>
    </source>
</evidence>
<dbReference type="AlphaFoldDB" id="A0A2K8Z887"/>
<dbReference type="Pfam" id="PF00440">
    <property type="entry name" value="TetR_N"/>
    <property type="match status" value="1"/>
</dbReference>